<dbReference type="EMBL" id="LXQA011296647">
    <property type="protein sequence ID" value="MCI92299.1"/>
    <property type="molecule type" value="Genomic_DNA"/>
</dbReference>
<dbReference type="AlphaFoldDB" id="A0A392VXT8"/>
<dbReference type="Proteomes" id="UP000265520">
    <property type="component" value="Unassembled WGS sequence"/>
</dbReference>
<feature type="non-terminal residue" evidence="1">
    <location>
        <position position="26"/>
    </location>
</feature>
<proteinExistence type="predicted"/>
<organism evidence="1 2">
    <name type="scientific">Trifolium medium</name>
    <dbReference type="NCBI Taxonomy" id="97028"/>
    <lineage>
        <taxon>Eukaryota</taxon>
        <taxon>Viridiplantae</taxon>
        <taxon>Streptophyta</taxon>
        <taxon>Embryophyta</taxon>
        <taxon>Tracheophyta</taxon>
        <taxon>Spermatophyta</taxon>
        <taxon>Magnoliopsida</taxon>
        <taxon>eudicotyledons</taxon>
        <taxon>Gunneridae</taxon>
        <taxon>Pentapetalae</taxon>
        <taxon>rosids</taxon>
        <taxon>fabids</taxon>
        <taxon>Fabales</taxon>
        <taxon>Fabaceae</taxon>
        <taxon>Papilionoideae</taxon>
        <taxon>50 kb inversion clade</taxon>
        <taxon>NPAAA clade</taxon>
        <taxon>Hologalegina</taxon>
        <taxon>IRL clade</taxon>
        <taxon>Trifolieae</taxon>
        <taxon>Trifolium</taxon>
    </lineage>
</organism>
<keyword evidence="2" id="KW-1185">Reference proteome</keyword>
<protein>
    <submittedName>
        <fullName evidence="1">Uncharacterized protein</fullName>
    </submittedName>
</protein>
<comment type="caution">
    <text evidence="1">The sequence shown here is derived from an EMBL/GenBank/DDBJ whole genome shotgun (WGS) entry which is preliminary data.</text>
</comment>
<evidence type="ECO:0000313" key="1">
    <source>
        <dbReference type="EMBL" id="MCI92299.1"/>
    </source>
</evidence>
<sequence length="26" mass="2954">MARLDWTSIERVMAILVWTVLPPAPS</sequence>
<evidence type="ECO:0000313" key="2">
    <source>
        <dbReference type="Proteomes" id="UP000265520"/>
    </source>
</evidence>
<accession>A0A392VXT8</accession>
<name>A0A392VXT8_9FABA</name>
<reference evidence="1 2" key="1">
    <citation type="journal article" date="2018" name="Front. Plant Sci.">
        <title>Red Clover (Trifolium pratense) and Zigzag Clover (T. medium) - A Picture of Genomic Similarities and Differences.</title>
        <authorList>
            <person name="Dluhosova J."/>
            <person name="Istvanek J."/>
            <person name="Nedelnik J."/>
            <person name="Repkova J."/>
        </authorList>
    </citation>
    <scope>NUCLEOTIDE SEQUENCE [LARGE SCALE GENOMIC DNA]</scope>
    <source>
        <strain evidence="2">cv. 10/8</strain>
        <tissue evidence="1">Leaf</tissue>
    </source>
</reference>